<protein>
    <submittedName>
        <fullName evidence="1">Malate/lactate/ureidoglycolate dehydrogenase</fullName>
    </submittedName>
</protein>
<dbReference type="NCBIfam" id="NF007504">
    <property type="entry name" value="PRK10098.1"/>
    <property type="match status" value="1"/>
</dbReference>
<dbReference type="GO" id="GO:0016491">
    <property type="term" value="F:oxidoreductase activity"/>
    <property type="evidence" value="ECO:0007669"/>
    <property type="project" value="InterPro"/>
</dbReference>
<evidence type="ECO:0000313" key="2">
    <source>
        <dbReference type="Proteomes" id="UP000694001"/>
    </source>
</evidence>
<accession>A0A975U5B0</accession>
<dbReference type="Pfam" id="PF02615">
    <property type="entry name" value="Ldh_2"/>
    <property type="match status" value="1"/>
</dbReference>
<proteinExistence type="predicted"/>
<dbReference type="EMBL" id="CP076448">
    <property type="protein sequence ID" value="QXM25683.1"/>
    <property type="molecule type" value="Genomic_DNA"/>
</dbReference>
<dbReference type="PANTHER" id="PTHR11091">
    <property type="entry name" value="OXIDOREDUCTASE-RELATED"/>
    <property type="match status" value="1"/>
</dbReference>
<dbReference type="AlphaFoldDB" id="A0A975U5B0"/>
<gene>
    <name evidence="1" type="ORF">KO353_05605</name>
</gene>
<dbReference type="KEGG" id="elio:KO353_05605"/>
<keyword evidence="2" id="KW-1185">Reference proteome</keyword>
<organism evidence="1 2">
    <name type="scientific">Elioraea tepida</name>
    <dbReference type="NCBI Taxonomy" id="2843330"/>
    <lineage>
        <taxon>Bacteria</taxon>
        <taxon>Pseudomonadati</taxon>
        <taxon>Pseudomonadota</taxon>
        <taxon>Alphaproteobacteria</taxon>
        <taxon>Acetobacterales</taxon>
        <taxon>Elioraeaceae</taxon>
        <taxon>Elioraea</taxon>
    </lineage>
</organism>
<name>A0A975U5B0_9PROT</name>
<dbReference type="PANTHER" id="PTHR11091:SF0">
    <property type="entry name" value="MALATE DEHYDROGENASE"/>
    <property type="match status" value="1"/>
</dbReference>
<sequence length="355" mass="36745">MADLQSRFEETESGVVIDAARLDGAVAAMFRAVGSAPAEAALIARHLVGADLCGHHSHGVGLVAGYIAAVARGDLVLNRQIETVRDHGTLLVFDGGRGAGAAMGRAAMERGIARAKAEGHALVALRDSHHLGRIGAWAEQCAAAGLVSIHFVNVPSHAAVAAFGGMAARLGTNPFTAGFPREGAAPLIVDFATSRWAVGKVQVARRKGERLPPGILLDAAGRETDDPTALYGPPPGALLPFGEHKGFGLALAVELLAGAMTGGLTQDGTPSSAITNSMFSIIIAPEALGTGYHRWVEAALAWVASERGVRLPGEPEEEVRARRLREGIPLDRMTWQELEAAASSLGLAGPWAAVG</sequence>
<dbReference type="InterPro" id="IPR003767">
    <property type="entry name" value="Malate/L-lactate_DH-like"/>
</dbReference>
<reference evidence="1" key="1">
    <citation type="submission" date="2021-06" db="EMBL/GenBank/DDBJ databases">
        <title>Elioraea tepida, sp. nov., a moderately thermophilic aerobic anoxygenic phototrophic bacterium isolated from an alkaline siliceous hot spring mat community in Yellowstone National Park, WY, USA.</title>
        <authorList>
            <person name="Saini M.K."/>
            <person name="Yoshida S."/>
            <person name="Sebastian A."/>
            <person name="Hirose S."/>
            <person name="Hara E."/>
            <person name="Tamaki H."/>
            <person name="Soulier N.T."/>
            <person name="Albert I."/>
            <person name="Hanada S."/>
            <person name="Bryant D.A."/>
            <person name="Tank M."/>
        </authorList>
    </citation>
    <scope>NUCLEOTIDE SEQUENCE</scope>
    <source>
        <strain evidence="1">MS-P2</strain>
    </source>
</reference>
<evidence type="ECO:0000313" key="1">
    <source>
        <dbReference type="EMBL" id="QXM25683.1"/>
    </source>
</evidence>
<dbReference type="Proteomes" id="UP000694001">
    <property type="component" value="Chromosome"/>
</dbReference>